<comment type="caution">
    <text evidence="1">The sequence shown here is derived from an EMBL/GenBank/DDBJ whole genome shotgun (WGS) entry which is preliminary data.</text>
</comment>
<accession>A0A8S3Z649</accession>
<organism evidence="1 2">
    <name type="scientific">Candidula unifasciata</name>
    <dbReference type="NCBI Taxonomy" id="100452"/>
    <lineage>
        <taxon>Eukaryota</taxon>
        <taxon>Metazoa</taxon>
        <taxon>Spiralia</taxon>
        <taxon>Lophotrochozoa</taxon>
        <taxon>Mollusca</taxon>
        <taxon>Gastropoda</taxon>
        <taxon>Heterobranchia</taxon>
        <taxon>Euthyneura</taxon>
        <taxon>Panpulmonata</taxon>
        <taxon>Eupulmonata</taxon>
        <taxon>Stylommatophora</taxon>
        <taxon>Helicina</taxon>
        <taxon>Helicoidea</taxon>
        <taxon>Geomitridae</taxon>
        <taxon>Candidula</taxon>
    </lineage>
</organism>
<dbReference type="EMBL" id="CAJHNH020001943">
    <property type="protein sequence ID" value="CAG5125057.1"/>
    <property type="molecule type" value="Genomic_DNA"/>
</dbReference>
<reference evidence="1" key="1">
    <citation type="submission" date="2021-04" db="EMBL/GenBank/DDBJ databases">
        <authorList>
            <consortium name="Molecular Ecology Group"/>
        </authorList>
    </citation>
    <scope>NUCLEOTIDE SEQUENCE</scope>
</reference>
<dbReference type="Proteomes" id="UP000678393">
    <property type="component" value="Unassembled WGS sequence"/>
</dbReference>
<name>A0A8S3Z649_9EUPU</name>
<evidence type="ECO:0000313" key="2">
    <source>
        <dbReference type="Proteomes" id="UP000678393"/>
    </source>
</evidence>
<feature type="non-terminal residue" evidence="1">
    <location>
        <position position="1"/>
    </location>
</feature>
<gene>
    <name evidence="1" type="ORF">CUNI_LOCUS10615</name>
</gene>
<proteinExistence type="predicted"/>
<keyword evidence="2" id="KW-1185">Reference proteome</keyword>
<evidence type="ECO:0000313" key="1">
    <source>
        <dbReference type="EMBL" id="CAG5125057.1"/>
    </source>
</evidence>
<dbReference type="AlphaFoldDB" id="A0A8S3Z649"/>
<feature type="non-terminal residue" evidence="1">
    <location>
        <position position="54"/>
    </location>
</feature>
<sequence>YLFNYKVFTEFLYSILSNVLVTVSWDPMSADGCFKLVLIVVEVKPGCVGLGFHS</sequence>
<protein>
    <submittedName>
        <fullName evidence="1">Uncharacterized protein</fullName>
    </submittedName>
</protein>